<dbReference type="RefSeq" id="WP_136393656.1">
    <property type="nucleotide sequence ID" value="NZ_SSND01000001.1"/>
</dbReference>
<reference evidence="1 2" key="1">
    <citation type="submission" date="2019-04" db="EMBL/GenBank/DDBJ databases">
        <title>Draft genome sequence of Gemmobacter aestuarii sp. nov.</title>
        <authorList>
            <person name="Hameed A."/>
            <person name="Lin S.-Y."/>
            <person name="Shahina M."/>
            <person name="Lai W.-A."/>
            <person name="Young C.-C."/>
        </authorList>
    </citation>
    <scope>NUCLEOTIDE SEQUENCE [LARGE SCALE GENOMIC DNA]</scope>
    <source>
        <strain evidence="1 2">CC-PW-75</strain>
    </source>
</reference>
<dbReference type="InterPro" id="IPR009964">
    <property type="entry name" value="DUF1491"/>
</dbReference>
<dbReference type="Gene3D" id="3.40.1530.20">
    <property type="entry name" value="Protein of unknown function (DUF1491)"/>
    <property type="match status" value="1"/>
</dbReference>
<evidence type="ECO:0000313" key="1">
    <source>
        <dbReference type="EMBL" id="THD85282.1"/>
    </source>
</evidence>
<proteinExistence type="predicted"/>
<comment type="caution">
    <text evidence="1">The sequence shown here is derived from an EMBL/GenBank/DDBJ whole genome shotgun (WGS) entry which is preliminary data.</text>
</comment>
<dbReference type="AlphaFoldDB" id="A0A4V3V0U0"/>
<dbReference type="Pfam" id="PF07372">
    <property type="entry name" value="DUF1491"/>
    <property type="match status" value="1"/>
</dbReference>
<dbReference type="EMBL" id="SSND01000001">
    <property type="protein sequence ID" value="THD85282.1"/>
    <property type="molecule type" value="Genomic_DNA"/>
</dbReference>
<evidence type="ECO:0000313" key="2">
    <source>
        <dbReference type="Proteomes" id="UP000309450"/>
    </source>
</evidence>
<dbReference type="Proteomes" id="UP000309450">
    <property type="component" value="Unassembled WGS sequence"/>
</dbReference>
<organism evidence="1 2">
    <name type="scientific">Aliigemmobacter aestuarii</name>
    <dbReference type="NCBI Taxonomy" id="1445661"/>
    <lineage>
        <taxon>Bacteria</taxon>
        <taxon>Pseudomonadati</taxon>
        <taxon>Pseudomonadota</taxon>
        <taxon>Alphaproteobacteria</taxon>
        <taxon>Rhodobacterales</taxon>
        <taxon>Paracoccaceae</taxon>
        <taxon>Aliigemmobacter</taxon>
    </lineage>
</organism>
<name>A0A4V3V0U0_9RHOB</name>
<sequence length="113" mass="12322">MATEPRLASGVWVAAYLKRLELAAIPAFVTARGDATAGAVLVKCATLDGQARAFQRSFDLMTGARAWVLLSEGEERSVDQAITRQRGFDPDLWVIEIEDRQGRTLLDEDGLSA</sequence>
<protein>
    <submittedName>
        <fullName evidence="1">DUF1491 family protein</fullName>
    </submittedName>
</protein>
<accession>A0A4V3V0U0</accession>
<gene>
    <name evidence="1" type="ORF">E7811_06150</name>
</gene>
<dbReference type="OrthoDB" id="9809136at2"/>
<keyword evidence="2" id="KW-1185">Reference proteome</keyword>